<protein>
    <submittedName>
        <fullName evidence="1">Uncharacterized protein</fullName>
    </submittedName>
</protein>
<dbReference type="RefSeq" id="WP_274164526.1">
    <property type="nucleotide sequence ID" value="NZ_JAJUBC010000011.1"/>
</dbReference>
<dbReference type="EMBL" id="JAJUBC010000011">
    <property type="protein sequence ID" value="MDD1793674.1"/>
    <property type="molecule type" value="Genomic_DNA"/>
</dbReference>
<keyword evidence="2" id="KW-1185">Reference proteome</keyword>
<organism evidence="1 2">
    <name type="scientific">Enterovibrio gelatinilyticus</name>
    <dbReference type="NCBI Taxonomy" id="2899819"/>
    <lineage>
        <taxon>Bacteria</taxon>
        <taxon>Pseudomonadati</taxon>
        <taxon>Pseudomonadota</taxon>
        <taxon>Gammaproteobacteria</taxon>
        <taxon>Vibrionales</taxon>
        <taxon>Vibrionaceae</taxon>
        <taxon>Enterovibrio</taxon>
    </lineage>
</organism>
<name>A0ABT5R094_9GAMM</name>
<comment type="caution">
    <text evidence="1">The sequence shown here is derived from an EMBL/GenBank/DDBJ whole genome shotgun (WGS) entry which is preliminary data.</text>
</comment>
<proteinExistence type="predicted"/>
<reference evidence="1" key="1">
    <citation type="submission" date="2021-12" db="EMBL/GenBank/DDBJ databases">
        <title>Enterovibrio ZSDZ35 sp. nov. and Enterovibrio ZSDZ42 sp. nov., isolated from coastal seawater in Qingdao.</title>
        <authorList>
            <person name="Zhang P."/>
        </authorList>
    </citation>
    <scope>NUCLEOTIDE SEQUENCE</scope>
    <source>
        <strain evidence="1">ZSDZ42</strain>
    </source>
</reference>
<gene>
    <name evidence="1" type="ORF">LRP50_11085</name>
</gene>
<evidence type="ECO:0000313" key="1">
    <source>
        <dbReference type="EMBL" id="MDD1793674.1"/>
    </source>
</evidence>
<sequence length="52" mass="5773">MKYGSGNTKATTQRTIFREMKKGDGLLPMSKDDLLELLIISLTKKTTISPSN</sequence>
<accession>A0ABT5R094</accession>
<evidence type="ECO:0000313" key="2">
    <source>
        <dbReference type="Proteomes" id="UP001149400"/>
    </source>
</evidence>
<dbReference type="Proteomes" id="UP001149400">
    <property type="component" value="Unassembled WGS sequence"/>
</dbReference>